<dbReference type="InterPro" id="IPR025391">
    <property type="entry name" value="DUF4123"/>
</dbReference>
<feature type="domain" description="DUF4123" evidence="1">
    <location>
        <begin position="19"/>
        <end position="141"/>
    </location>
</feature>
<dbReference type="Proteomes" id="UP001606302">
    <property type="component" value="Unassembled WGS sequence"/>
</dbReference>
<keyword evidence="3" id="KW-1185">Reference proteome</keyword>
<dbReference type="RefSeq" id="WP_394514586.1">
    <property type="nucleotide sequence ID" value="NZ_JBIGHX010000013.1"/>
</dbReference>
<organism evidence="2 3">
    <name type="scientific">Pelomonas lactea</name>
    <dbReference type="NCBI Taxonomy" id="3299030"/>
    <lineage>
        <taxon>Bacteria</taxon>
        <taxon>Pseudomonadati</taxon>
        <taxon>Pseudomonadota</taxon>
        <taxon>Betaproteobacteria</taxon>
        <taxon>Burkholderiales</taxon>
        <taxon>Sphaerotilaceae</taxon>
        <taxon>Roseateles</taxon>
    </lineage>
</organism>
<evidence type="ECO:0000259" key="1">
    <source>
        <dbReference type="Pfam" id="PF13503"/>
    </source>
</evidence>
<reference evidence="2 3" key="1">
    <citation type="submission" date="2024-08" db="EMBL/GenBank/DDBJ databases">
        <authorList>
            <person name="Lu H."/>
        </authorList>
    </citation>
    <scope>NUCLEOTIDE SEQUENCE [LARGE SCALE GENOMIC DNA]</scope>
    <source>
        <strain evidence="2 3">DXS20W</strain>
    </source>
</reference>
<dbReference type="EMBL" id="JBIGHX010000013">
    <property type="protein sequence ID" value="MFG6464891.1"/>
    <property type="molecule type" value="Genomic_DNA"/>
</dbReference>
<comment type="caution">
    <text evidence="2">The sequence shown here is derived from an EMBL/GenBank/DDBJ whole genome shotgun (WGS) entry which is preliminary data.</text>
</comment>
<gene>
    <name evidence="2" type="ORF">ACG04Q_25180</name>
</gene>
<evidence type="ECO:0000313" key="3">
    <source>
        <dbReference type="Proteomes" id="UP001606302"/>
    </source>
</evidence>
<sequence length="179" mass="19672">MQRFIELWGALQVGAERPVYLLLDCAGFEQGFSAIPQDLFDRLQSLVTGDLGDELADTAGYLGRIVKADAATAARVEELLDAQLAMLLVPRLAPAEPGEPGTTPDFAVLHRHLRKYNVVYSADGKPLFFRYYDPRVVDDLQRAGLTELTGPVFAPFEALVYRDAMGQWARVATVAMAQA</sequence>
<proteinExistence type="predicted"/>
<evidence type="ECO:0000313" key="2">
    <source>
        <dbReference type="EMBL" id="MFG6464891.1"/>
    </source>
</evidence>
<accession>A0ABW7GSW0</accession>
<name>A0ABW7GSW0_9BURK</name>
<dbReference type="Pfam" id="PF13503">
    <property type="entry name" value="DUF4123"/>
    <property type="match status" value="1"/>
</dbReference>
<protein>
    <submittedName>
        <fullName evidence="2">DUF4123 domain-containing protein</fullName>
    </submittedName>
</protein>